<proteinExistence type="predicted"/>
<feature type="region of interest" description="Disordered" evidence="1">
    <location>
        <begin position="1"/>
        <end position="78"/>
    </location>
</feature>
<protein>
    <submittedName>
        <fullName evidence="2">Uncharacterized protein</fullName>
    </submittedName>
</protein>
<keyword evidence="3" id="KW-1185">Reference proteome</keyword>
<comment type="caution">
    <text evidence="2">The sequence shown here is derived from an EMBL/GenBank/DDBJ whole genome shotgun (WGS) entry which is preliminary data.</text>
</comment>
<reference evidence="3" key="1">
    <citation type="journal article" date="2019" name="Int. J. Syst. Evol. Microbiol.">
        <title>The Global Catalogue of Microorganisms (GCM) 10K type strain sequencing project: providing services to taxonomists for standard genome sequencing and annotation.</title>
        <authorList>
            <consortium name="The Broad Institute Genomics Platform"/>
            <consortium name="The Broad Institute Genome Sequencing Center for Infectious Disease"/>
            <person name="Wu L."/>
            <person name="Ma J."/>
        </authorList>
    </citation>
    <scope>NUCLEOTIDE SEQUENCE [LARGE SCALE GENOMIC DNA]</scope>
    <source>
        <strain evidence="3">JCM 16898</strain>
    </source>
</reference>
<evidence type="ECO:0000313" key="2">
    <source>
        <dbReference type="EMBL" id="GAA3544160.1"/>
    </source>
</evidence>
<evidence type="ECO:0000256" key="1">
    <source>
        <dbReference type="SAM" id="MobiDB-lite"/>
    </source>
</evidence>
<sequence>MRDQQPVPGRTQSQQGEPHQRRTAQIERPHPLPGRDRLGNLGNPRRRLIGRGFPRPRSDRRCPGLAHPGGRTVRPGSGQVVETPLRLHGAYHQLHRLAVLPAAEARAQRGVPGQQAGGRVPEPVLGYFTRQLHGQVHGVRVRLTRRGGLVGVEKQSLLQR</sequence>
<gene>
    <name evidence="2" type="ORF">GCM10022222_29780</name>
</gene>
<dbReference type="Proteomes" id="UP001500689">
    <property type="component" value="Unassembled WGS sequence"/>
</dbReference>
<dbReference type="EMBL" id="BAAAZN010000005">
    <property type="protein sequence ID" value="GAA3544160.1"/>
    <property type="molecule type" value="Genomic_DNA"/>
</dbReference>
<name>A0ABP6W411_9PSEU</name>
<accession>A0ABP6W411</accession>
<evidence type="ECO:0000313" key="3">
    <source>
        <dbReference type="Proteomes" id="UP001500689"/>
    </source>
</evidence>
<organism evidence="2 3">
    <name type="scientific">Amycolatopsis ultiminotia</name>
    <dbReference type="NCBI Taxonomy" id="543629"/>
    <lineage>
        <taxon>Bacteria</taxon>
        <taxon>Bacillati</taxon>
        <taxon>Actinomycetota</taxon>
        <taxon>Actinomycetes</taxon>
        <taxon>Pseudonocardiales</taxon>
        <taxon>Pseudonocardiaceae</taxon>
        <taxon>Amycolatopsis</taxon>
    </lineage>
</organism>
<feature type="compositionally biased region" description="Basic and acidic residues" evidence="1">
    <location>
        <begin position="18"/>
        <end position="38"/>
    </location>
</feature>